<protein>
    <submittedName>
        <fullName evidence="2">Uncharacterized protein</fullName>
    </submittedName>
</protein>
<evidence type="ECO:0000313" key="2">
    <source>
        <dbReference type="EMBL" id="QDZ39690.1"/>
    </source>
</evidence>
<evidence type="ECO:0000256" key="1">
    <source>
        <dbReference type="SAM" id="Phobius"/>
    </source>
</evidence>
<feature type="transmembrane region" description="Helical" evidence="1">
    <location>
        <begin position="6"/>
        <end position="24"/>
    </location>
</feature>
<reference evidence="2" key="1">
    <citation type="submission" date="2019-08" db="EMBL/GenBank/DDBJ databases">
        <title>Carotenoids and Carotenoid Binding Proteins in the Halophilic Cyanobacterium Euhalothece sp. ZM00.</title>
        <authorList>
            <person name="Cho S.M."/>
            <person name="Song J.Y."/>
            <person name="Park Y.-I."/>
        </authorList>
    </citation>
    <scope>NUCLEOTIDE SEQUENCE [LARGE SCALE GENOMIC DNA]</scope>
    <source>
        <strain evidence="2">Z-M001</strain>
    </source>
</reference>
<keyword evidence="3" id="KW-1185">Reference proteome</keyword>
<proteinExistence type="predicted"/>
<sequence>MLIFVLIFNTVICLINCYLLWQIIRWKKQLTHLADTLENLEKQAPFFLNLMVLNLRQAEYQSLLFRQQYENLQQKSQKILVLLKFLKWFLQRYRTWKMIENRQVANHGG</sequence>
<evidence type="ECO:0000313" key="3">
    <source>
        <dbReference type="Proteomes" id="UP000318453"/>
    </source>
</evidence>
<dbReference type="Proteomes" id="UP000318453">
    <property type="component" value="Chromosome"/>
</dbReference>
<dbReference type="EMBL" id="CP042326">
    <property type="protein sequence ID" value="QDZ39690.1"/>
    <property type="molecule type" value="Genomic_DNA"/>
</dbReference>
<dbReference type="AlphaFoldDB" id="A0A5B8NN77"/>
<gene>
    <name evidence="2" type="ORF">FRE64_06930</name>
</gene>
<dbReference type="OrthoDB" id="574103at2"/>
<keyword evidence="1" id="KW-0472">Membrane</keyword>
<accession>A0A5B8NN77</accession>
<organism evidence="2 3">
    <name type="scientific">Euhalothece natronophila Z-M001</name>
    <dbReference type="NCBI Taxonomy" id="522448"/>
    <lineage>
        <taxon>Bacteria</taxon>
        <taxon>Bacillati</taxon>
        <taxon>Cyanobacteriota</taxon>
        <taxon>Cyanophyceae</taxon>
        <taxon>Oscillatoriophycideae</taxon>
        <taxon>Chroococcales</taxon>
        <taxon>Halothecacae</taxon>
        <taxon>Halothece cluster</taxon>
        <taxon>Euhalothece</taxon>
    </lineage>
</organism>
<name>A0A5B8NN77_9CHRO</name>
<keyword evidence="1" id="KW-0812">Transmembrane</keyword>
<dbReference type="KEGG" id="enn:FRE64_06930"/>
<keyword evidence="1" id="KW-1133">Transmembrane helix</keyword>